<dbReference type="Pfam" id="PF04991">
    <property type="entry name" value="LicD"/>
    <property type="match status" value="1"/>
</dbReference>
<evidence type="ECO:0000256" key="1">
    <source>
        <dbReference type="ARBA" id="ARBA00004167"/>
    </source>
</evidence>
<feature type="non-terminal residue" evidence="6">
    <location>
        <position position="1"/>
    </location>
</feature>
<evidence type="ECO:0000256" key="4">
    <source>
        <dbReference type="ARBA" id="ARBA00023136"/>
    </source>
</evidence>
<reference evidence="7" key="1">
    <citation type="submission" date="2016-05" db="EMBL/GenBank/DDBJ databases">
        <title>Comparative genomics of biotechnologically important yeasts.</title>
        <authorList>
            <consortium name="DOE Joint Genome Institute"/>
            <person name="Riley R."/>
            <person name="Haridas S."/>
            <person name="Wolfe K.H."/>
            <person name="Lopes M.R."/>
            <person name="Hittinger C.T."/>
            <person name="Goker M."/>
            <person name="Salamov A."/>
            <person name="Wisecaver J."/>
            <person name="Long T.M."/>
            <person name="Aerts A.L."/>
            <person name="Barry K."/>
            <person name="Choi C."/>
            <person name="Clum A."/>
            <person name="Coughlan A.Y."/>
            <person name="Deshpande S."/>
            <person name="Douglass A.P."/>
            <person name="Hanson S.J."/>
            <person name="Klenk H.-P."/>
            <person name="Labutti K."/>
            <person name="Lapidus A."/>
            <person name="Lindquist E."/>
            <person name="Lipzen A."/>
            <person name="Meier-Kolthoff J.P."/>
            <person name="Ohm R.A."/>
            <person name="Otillar R.P."/>
            <person name="Pangilinan J."/>
            <person name="Peng Y."/>
            <person name="Rokas A."/>
            <person name="Rosa C.A."/>
            <person name="Scheuner C."/>
            <person name="Sibirny A.A."/>
            <person name="Slot J.C."/>
            <person name="Stielow J.B."/>
            <person name="Sun H."/>
            <person name="Kurtzman C.P."/>
            <person name="Blackwell M."/>
            <person name="Grigoriev I.V."/>
            <person name="Jeffries T.W."/>
        </authorList>
    </citation>
    <scope>NUCLEOTIDE SEQUENCE [LARGE SCALE GENOMIC DNA]</scope>
    <source>
        <strain evidence="7">NRRL Y-17324</strain>
    </source>
</reference>
<gene>
    <name evidence="6" type="ORF">CANTADRAFT_39796</name>
</gene>
<accession>A0A1E4SRZ4</accession>
<proteinExistence type="predicted"/>
<evidence type="ECO:0000259" key="5">
    <source>
        <dbReference type="Pfam" id="PF04991"/>
    </source>
</evidence>
<dbReference type="PANTHER" id="PTHR15407:SF28">
    <property type="entry name" value="RIBITOL-5-PHOSPHATE TRANSFERASE FKTN"/>
    <property type="match status" value="1"/>
</dbReference>
<organism evidence="6 7">
    <name type="scientific">Suhomyces tanzawaensis NRRL Y-17324</name>
    <dbReference type="NCBI Taxonomy" id="984487"/>
    <lineage>
        <taxon>Eukaryota</taxon>
        <taxon>Fungi</taxon>
        <taxon>Dikarya</taxon>
        <taxon>Ascomycota</taxon>
        <taxon>Saccharomycotina</taxon>
        <taxon>Pichiomycetes</taxon>
        <taxon>Debaryomycetaceae</taxon>
        <taxon>Suhomyces</taxon>
    </lineage>
</organism>
<sequence length="272" mass="31743">RFFNTVDYTNYERKAILHRLSRAWLRYANSVGIQTWLAHGTLLGWFWNGLNLPWDLDLDVQITTTSLLLLARNYNQTLVLDVTDNDINLGVATYLVDVGPAYHHRSRGNGLNTIDARFIDTSTGFYVDITALSHTEKQLRMEMESLRAKYIENQELFSCKNLHFSTWDNLSPLRQTLFEGVKAYVPNAFQHILKREYHHGLYSKQHEKHTYRPVLDLWVPSHICRNDPIGNACHDADTLLDADHTKQFTTYHRQEMAKIKIENGDFDTFRID</sequence>
<keyword evidence="4" id="KW-0472">Membrane</keyword>
<dbReference type="GO" id="GO:0016020">
    <property type="term" value="C:membrane"/>
    <property type="evidence" value="ECO:0007669"/>
    <property type="project" value="UniProtKB-SubCell"/>
</dbReference>
<protein>
    <recommendedName>
        <fullName evidence="5">LicD/FKTN/FKRP nucleotidyltransferase domain-containing protein</fullName>
    </recommendedName>
</protein>
<feature type="domain" description="LicD/FKTN/FKRP nucleotidyltransferase" evidence="5">
    <location>
        <begin position="29"/>
        <end position="152"/>
    </location>
</feature>
<dbReference type="EMBL" id="KV453909">
    <property type="protein sequence ID" value="ODV82283.1"/>
    <property type="molecule type" value="Genomic_DNA"/>
</dbReference>
<evidence type="ECO:0000313" key="6">
    <source>
        <dbReference type="EMBL" id="ODV82283.1"/>
    </source>
</evidence>
<dbReference type="InterPro" id="IPR009644">
    <property type="entry name" value="FKTN/MNN4/W02B3.4-1"/>
</dbReference>
<keyword evidence="7" id="KW-1185">Reference proteome</keyword>
<dbReference type="GeneID" id="30982954"/>
<dbReference type="AlphaFoldDB" id="A0A1E4SRZ4"/>
<dbReference type="OrthoDB" id="444255at2759"/>
<evidence type="ECO:0000256" key="3">
    <source>
        <dbReference type="ARBA" id="ARBA00022989"/>
    </source>
</evidence>
<dbReference type="RefSeq" id="XP_020067405.1">
    <property type="nucleotide sequence ID" value="XM_020208818.1"/>
</dbReference>
<comment type="subcellular location">
    <subcellularLocation>
        <location evidence="1">Membrane</location>
        <topology evidence="1">Single-pass membrane protein</topology>
    </subcellularLocation>
</comment>
<dbReference type="GO" id="GO:0009100">
    <property type="term" value="P:glycoprotein metabolic process"/>
    <property type="evidence" value="ECO:0007669"/>
    <property type="project" value="UniProtKB-ARBA"/>
</dbReference>
<evidence type="ECO:0000256" key="2">
    <source>
        <dbReference type="ARBA" id="ARBA00022692"/>
    </source>
</evidence>
<dbReference type="PANTHER" id="PTHR15407">
    <property type="entry name" value="FUKUTIN-RELATED"/>
    <property type="match status" value="1"/>
</dbReference>
<dbReference type="InterPro" id="IPR007074">
    <property type="entry name" value="LicD/FKTN/FKRP_NTP_transf"/>
</dbReference>
<keyword evidence="2" id="KW-0812">Transmembrane</keyword>
<feature type="non-terminal residue" evidence="6">
    <location>
        <position position="272"/>
    </location>
</feature>
<evidence type="ECO:0000313" key="7">
    <source>
        <dbReference type="Proteomes" id="UP000094285"/>
    </source>
</evidence>
<dbReference type="Proteomes" id="UP000094285">
    <property type="component" value="Unassembled WGS sequence"/>
</dbReference>
<keyword evidence="3" id="KW-1133">Transmembrane helix</keyword>
<dbReference type="STRING" id="984487.A0A1E4SRZ4"/>
<name>A0A1E4SRZ4_9ASCO</name>